<keyword evidence="3" id="KW-1185">Reference proteome</keyword>
<dbReference type="STRING" id="112901.SAMN04488500_102166"/>
<proteinExistence type="predicted"/>
<keyword evidence="2" id="KW-0808">Transferase</keyword>
<sequence length="296" mass="34759">MNHGLVSCIIPTYKRSDLLLRAIHSVLNQTYTNIELIVVDDNYPNDEFSMEVQRKINSIEDNRLRYIQQETHRNGAVARNIGIAAANGEYIAFLDDDDEWLLEKIEIQKKILDTLPAEYGAVSCLAMYYYNDVLQKHSTIYNDDNLHKQVLERSVSIHTDTVLFRQEALSGSGGFDETLLRHQEIQLFLDFLINYKIKLISQYLIKIHRDDAQNRPNTEKIIQVKQAFFDSTKKHFDLYDRHIRKRLYSAHYFEIVFVAIKEKKIGEAFNHLTKVGINIPAYLDLYHRYLMRRRGS</sequence>
<dbReference type="CDD" id="cd00761">
    <property type="entry name" value="Glyco_tranf_GTA_type"/>
    <property type="match status" value="1"/>
</dbReference>
<reference evidence="2 3" key="1">
    <citation type="submission" date="2017-04" db="EMBL/GenBank/DDBJ databases">
        <authorList>
            <person name="Afonso C.L."/>
            <person name="Miller P.J."/>
            <person name="Scott M.A."/>
            <person name="Spackman E."/>
            <person name="Goraichik I."/>
            <person name="Dimitrov K.M."/>
            <person name="Suarez D.L."/>
            <person name="Swayne D.E."/>
        </authorList>
    </citation>
    <scope>NUCLEOTIDE SEQUENCE [LARGE SCALE GENOMIC DNA]</scope>
    <source>
        <strain evidence="2 3">DSM 5090</strain>
    </source>
</reference>
<name>A0A1W1YUB3_9FIRM</name>
<dbReference type="OrthoDB" id="396512at2"/>
<accession>A0A1W1YUB3</accession>
<dbReference type="GO" id="GO:0016758">
    <property type="term" value="F:hexosyltransferase activity"/>
    <property type="evidence" value="ECO:0007669"/>
    <property type="project" value="UniProtKB-ARBA"/>
</dbReference>
<dbReference type="AlphaFoldDB" id="A0A1W1YUB3"/>
<dbReference type="Pfam" id="PF00535">
    <property type="entry name" value="Glycos_transf_2"/>
    <property type="match status" value="1"/>
</dbReference>
<dbReference type="SUPFAM" id="SSF53448">
    <property type="entry name" value="Nucleotide-diphospho-sugar transferases"/>
    <property type="match status" value="1"/>
</dbReference>
<gene>
    <name evidence="2" type="ORF">SAMN04488500_102166</name>
</gene>
<organism evidence="2 3">
    <name type="scientific">Sporomusa malonica</name>
    <dbReference type="NCBI Taxonomy" id="112901"/>
    <lineage>
        <taxon>Bacteria</taxon>
        <taxon>Bacillati</taxon>
        <taxon>Bacillota</taxon>
        <taxon>Negativicutes</taxon>
        <taxon>Selenomonadales</taxon>
        <taxon>Sporomusaceae</taxon>
        <taxon>Sporomusa</taxon>
    </lineage>
</organism>
<evidence type="ECO:0000259" key="1">
    <source>
        <dbReference type="Pfam" id="PF00535"/>
    </source>
</evidence>
<dbReference type="Proteomes" id="UP000192738">
    <property type="component" value="Unassembled WGS sequence"/>
</dbReference>
<evidence type="ECO:0000313" key="3">
    <source>
        <dbReference type="Proteomes" id="UP000192738"/>
    </source>
</evidence>
<dbReference type="PANTHER" id="PTHR22916:SF3">
    <property type="entry name" value="UDP-GLCNAC:BETAGAL BETA-1,3-N-ACETYLGLUCOSAMINYLTRANSFERASE-LIKE PROTEIN 1"/>
    <property type="match status" value="1"/>
</dbReference>
<dbReference type="InterPro" id="IPR001173">
    <property type="entry name" value="Glyco_trans_2-like"/>
</dbReference>
<evidence type="ECO:0000313" key="2">
    <source>
        <dbReference type="EMBL" id="SMC39308.1"/>
    </source>
</evidence>
<dbReference type="Gene3D" id="3.90.550.10">
    <property type="entry name" value="Spore Coat Polysaccharide Biosynthesis Protein SpsA, Chain A"/>
    <property type="match status" value="1"/>
</dbReference>
<dbReference type="EMBL" id="FWXI01000002">
    <property type="protein sequence ID" value="SMC39308.1"/>
    <property type="molecule type" value="Genomic_DNA"/>
</dbReference>
<dbReference type="PANTHER" id="PTHR22916">
    <property type="entry name" value="GLYCOSYLTRANSFERASE"/>
    <property type="match status" value="1"/>
</dbReference>
<dbReference type="RefSeq" id="WP_084574072.1">
    <property type="nucleotide sequence ID" value="NZ_CP155572.1"/>
</dbReference>
<dbReference type="InterPro" id="IPR029044">
    <property type="entry name" value="Nucleotide-diphossugar_trans"/>
</dbReference>
<protein>
    <submittedName>
        <fullName evidence="2">Glycosyl transferase family 2</fullName>
    </submittedName>
</protein>
<feature type="domain" description="Glycosyltransferase 2-like" evidence="1">
    <location>
        <begin position="7"/>
        <end position="137"/>
    </location>
</feature>